<dbReference type="GO" id="GO:0016036">
    <property type="term" value="P:cellular response to phosphate starvation"/>
    <property type="evidence" value="ECO:0007669"/>
    <property type="project" value="TreeGrafter"/>
</dbReference>
<dbReference type="GO" id="GO:0006817">
    <property type="term" value="P:phosphate ion transport"/>
    <property type="evidence" value="ECO:0007669"/>
    <property type="project" value="TreeGrafter"/>
</dbReference>
<feature type="domain" description="EXS" evidence="6">
    <location>
        <begin position="315"/>
        <end position="519"/>
    </location>
</feature>
<feature type="transmembrane region" description="Helical" evidence="5">
    <location>
        <begin position="317"/>
        <end position="336"/>
    </location>
</feature>
<dbReference type="Proteomes" id="UP000481153">
    <property type="component" value="Unassembled WGS sequence"/>
</dbReference>
<evidence type="ECO:0000256" key="3">
    <source>
        <dbReference type="ARBA" id="ARBA00022989"/>
    </source>
</evidence>
<dbReference type="GO" id="GO:0005794">
    <property type="term" value="C:Golgi apparatus"/>
    <property type="evidence" value="ECO:0007669"/>
    <property type="project" value="TreeGrafter"/>
</dbReference>
<keyword evidence="3 5" id="KW-1133">Transmembrane helix</keyword>
<dbReference type="Pfam" id="PF03124">
    <property type="entry name" value="EXS"/>
    <property type="match status" value="1"/>
</dbReference>
<proteinExistence type="predicted"/>
<keyword evidence="2 5" id="KW-0812">Transmembrane</keyword>
<evidence type="ECO:0000256" key="4">
    <source>
        <dbReference type="ARBA" id="ARBA00023136"/>
    </source>
</evidence>
<protein>
    <recommendedName>
        <fullName evidence="6">EXS domain-containing protein</fullName>
    </recommendedName>
</protein>
<accession>A0A6G0XLD8</accession>
<evidence type="ECO:0000259" key="6">
    <source>
        <dbReference type="PROSITE" id="PS51380"/>
    </source>
</evidence>
<feature type="transmembrane region" description="Helical" evidence="5">
    <location>
        <begin position="391"/>
        <end position="411"/>
    </location>
</feature>
<dbReference type="InterPro" id="IPR004342">
    <property type="entry name" value="EXS_C"/>
</dbReference>
<dbReference type="VEuPathDB" id="FungiDB:AeMF1_008237"/>
<feature type="transmembrane region" description="Helical" evidence="5">
    <location>
        <begin position="236"/>
        <end position="255"/>
    </location>
</feature>
<dbReference type="PANTHER" id="PTHR10783">
    <property type="entry name" value="XENOTROPIC AND POLYTROPIC RETROVIRUS RECEPTOR 1-RELATED"/>
    <property type="match status" value="1"/>
</dbReference>
<sequence>MRSNRDTVMHLKLLCNWKKLSSCNSSLVRIPQRPETCAFSKAIQAKEEINRLETWFARTFYDNNRPIALAALMARKDEHVDWSQAYIGMKFGMLIMLGLWVLWDVGIIPSIQRDENHLRLLLTKGFPLYRGMGCVILFNWLMGLSLYVWRSARINYMYIMDLEPRNTKDYDQVFHDAGHISIVYLINMLVYYKVINGEFPEDRVMHRGYVLLFLFLYMVYFYLIREWRKKIGFVKAIGKIMCAPFFQVTFFHTFLGNYMLSMQRMNQDLAWSFCFFVTGEFLETDDLDLLKPSDDMQGYLHNHTMQSIVPSKCHSNFYYAKIAVPLLCALPTWFRFLQSLRRIYDMKVWWPAVGNVIKFGLGELVILFGIFHPFHNPTKPTSDLSPLQLLWIAGFITFSFILWFWDVTMDWGLGRIEHKFLAERHMYRRRSIYYVAIIVNFFLCYAWVLTLIPPSAEQAINHSFFVYIHPFSMILEPIRRTLWSFFTVENEHLRNTMGFRKEQFIPLHYERGVGAPDPNENSAENKRKKRRNKVVIAVIIALVGSLAIGAITVTEDDMSKT</sequence>
<evidence type="ECO:0000256" key="1">
    <source>
        <dbReference type="ARBA" id="ARBA00004141"/>
    </source>
</evidence>
<dbReference type="AlphaFoldDB" id="A0A6G0XLD8"/>
<feature type="transmembrane region" description="Helical" evidence="5">
    <location>
        <begin position="128"/>
        <end position="152"/>
    </location>
</feature>
<name>A0A6G0XLD8_9STRA</name>
<dbReference type="GO" id="GO:0000822">
    <property type="term" value="F:inositol hexakisphosphate binding"/>
    <property type="evidence" value="ECO:0007669"/>
    <property type="project" value="TreeGrafter"/>
</dbReference>
<dbReference type="GO" id="GO:0005886">
    <property type="term" value="C:plasma membrane"/>
    <property type="evidence" value="ECO:0007669"/>
    <property type="project" value="TreeGrafter"/>
</dbReference>
<keyword evidence="4 5" id="KW-0472">Membrane</keyword>
<evidence type="ECO:0000313" key="8">
    <source>
        <dbReference type="Proteomes" id="UP000481153"/>
    </source>
</evidence>
<evidence type="ECO:0000256" key="2">
    <source>
        <dbReference type="ARBA" id="ARBA00022692"/>
    </source>
</evidence>
<comment type="subcellular location">
    <subcellularLocation>
        <location evidence="1">Membrane</location>
        <topology evidence="1">Multi-pass membrane protein</topology>
    </subcellularLocation>
</comment>
<keyword evidence="8" id="KW-1185">Reference proteome</keyword>
<feature type="transmembrane region" description="Helical" evidence="5">
    <location>
        <begin position="85"/>
        <end position="108"/>
    </location>
</feature>
<feature type="transmembrane region" description="Helical" evidence="5">
    <location>
        <begin position="534"/>
        <end position="553"/>
    </location>
</feature>
<feature type="transmembrane region" description="Helical" evidence="5">
    <location>
        <begin position="204"/>
        <end position="224"/>
    </location>
</feature>
<comment type="caution">
    <text evidence="7">The sequence shown here is derived from an EMBL/GenBank/DDBJ whole genome shotgun (WGS) entry which is preliminary data.</text>
</comment>
<feature type="transmembrane region" description="Helical" evidence="5">
    <location>
        <begin position="432"/>
        <end position="453"/>
    </location>
</feature>
<feature type="transmembrane region" description="Helical" evidence="5">
    <location>
        <begin position="173"/>
        <end position="192"/>
    </location>
</feature>
<reference evidence="7 8" key="1">
    <citation type="submission" date="2019-07" db="EMBL/GenBank/DDBJ databases">
        <title>Genomics analysis of Aphanomyces spp. identifies a new class of oomycete effector associated with host adaptation.</title>
        <authorList>
            <person name="Gaulin E."/>
        </authorList>
    </citation>
    <scope>NUCLEOTIDE SEQUENCE [LARGE SCALE GENOMIC DNA]</scope>
    <source>
        <strain evidence="7 8">ATCC 201684</strain>
    </source>
</reference>
<feature type="transmembrane region" description="Helical" evidence="5">
    <location>
        <begin position="348"/>
        <end position="371"/>
    </location>
</feature>
<evidence type="ECO:0000313" key="7">
    <source>
        <dbReference type="EMBL" id="KAF0741035.1"/>
    </source>
</evidence>
<gene>
    <name evidence="7" type="ORF">Ae201684_003607</name>
</gene>
<dbReference type="PROSITE" id="PS51380">
    <property type="entry name" value="EXS"/>
    <property type="match status" value="1"/>
</dbReference>
<evidence type="ECO:0000256" key="5">
    <source>
        <dbReference type="SAM" id="Phobius"/>
    </source>
</evidence>
<organism evidence="7 8">
    <name type="scientific">Aphanomyces euteiches</name>
    <dbReference type="NCBI Taxonomy" id="100861"/>
    <lineage>
        <taxon>Eukaryota</taxon>
        <taxon>Sar</taxon>
        <taxon>Stramenopiles</taxon>
        <taxon>Oomycota</taxon>
        <taxon>Saprolegniomycetes</taxon>
        <taxon>Saprolegniales</taxon>
        <taxon>Verrucalvaceae</taxon>
        <taxon>Aphanomyces</taxon>
    </lineage>
</organism>
<dbReference type="EMBL" id="VJMJ01000041">
    <property type="protein sequence ID" value="KAF0741035.1"/>
    <property type="molecule type" value="Genomic_DNA"/>
</dbReference>
<feature type="transmembrane region" description="Helical" evidence="5">
    <location>
        <begin position="459"/>
        <end position="475"/>
    </location>
</feature>
<dbReference type="PANTHER" id="PTHR10783:SF103">
    <property type="entry name" value="SOLUTE CARRIER FAMILY 53 MEMBER 1"/>
    <property type="match status" value="1"/>
</dbReference>